<feature type="signal peptide" evidence="1">
    <location>
        <begin position="1"/>
        <end position="23"/>
    </location>
</feature>
<proteinExistence type="predicted"/>
<dbReference type="PROSITE" id="PS51257">
    <property type="entry name" value="PROKAR_LIPOPROTEIN"/>
    <property type="match status" value="1"/>
</dbReference>
<organism evidence="2 3">
    <name type="scientific">Thiospirillum jenense</name>
    <dbReference type="NCBI Taxonomy" id="1653858"/>
    <lineage>
        <taxon>Bacteria</taxon>
        <taxon>Pseudomonadati</taxon>
        <taxon>Pseudomonadota</taxon>
        <taxon>Gammaproteobacteria</taxon>
        <taxon>Chromatiales</taxon>
        <taxon>Chromatiaceae</taxon>
        <taxon>Thiospirillum</taxon>
    </lineage>
</organism>
<evidence type="ECO:0000313" key="2">
    <source>
        <dbReference type="EMBL" id="MBB1127180.1"/>
    </source>
</evidence>
<protein>
    <submittedName>
        <fullName evidence="2">TIGR03016 family PEP-CTERM system-associated outer membrane protein</fullName>
    </submittedName>
</protein>
<evidence type="ECO:0000313" key="3">
    <source>
        <dbReference type="Proteomes" id="UP000548632"/>
    </source>
</evidence>
<dbReference type="EMBL" id="JABVCQ010000039">
    <property type="protein sequence ID" value="MBB1127180.1"/>
    <property type="molecule type" value="Genomic_DNA"/>
</dbReference>
<name>A0A839HGT7_9GAMM</name>
<reference evidence="2 3" key="1">
    <citation type="journal article" date="2020" name="Arch. Microbiol.">
        <title>The genome sequence of the giant phototrophic gammaproteobacterium Thiospirillum jenense gives insight into its physiological properties and phylogenetic relationships.</title>
        <authorList>
            <person name="Imhoff J.F."/>
            <person name="Meyer T.E."/>
            <person name="Kyndt J.A."/>
        </authorList>
    </citation>
    <scope>NUCLEOTIDE SEQUENCE [LARGE SCALE GENOMIC DNA]</scope>
    <source>
        <strain evidence="2 3">DSM 216</strain>
    </source>
</reference>
<feature type="chain" id="PRO_5032552507" evidence="1">
    <location>
        <begin position="24"/>
        <end position="503"/>
    </location>
</feature>
<keyword evidence="3" id="KW-1185">Reference proteome</keyword>
<dbReference type="InterPro" id="IPR017467">
    <property type="entry name" value="CHP03016_PEP-CTERM"/>
</dbReference>
<dbReference type="RefSeq" id="WP_182584807.1">
    <property type="nucleotide sequence ID" value="NZ_JABVCQ010000039.1"/>
</dbReference>
<comment type="caution">
    <text evidence="2">The sequence shown here is derived from an EMBL/GenBank/DDBJ whole genome shotgun (WGS) entry which is preliminary data.</text>
</comment>
<dbReference type="Proteomes" id="UP000548632">
    <property type="component" value="Unassembled WGS sequence"/>
</dbReference>
<sequence>MTKAILFVYLGVLLSCVAPLTNAGEWQLTRQVNLETVYTDNLFLTIAPSTQQKQQDAFIVSLTPGIVLTGKGKNAELDLAYSTQYLRYSTADIDPQLYHHLQANSHFELVAEHLFLDAHTSAGQSQINTQAISGADASSPTGNVQNVYMYSISPSYKSRLKQWLELSLQFETNGVIYTDGDQLAKDDMSPVNQLAPTKDSHANRGSLELGSGPILNDAAIGLQLETEKQNTDNSQFNSANLLYGQQLNTHWRYDSLIGYEDNDYATSDVTDETHGLEWETSTTWMPSSRTSLKVGVNGHYFGIAPLLEWEHQQQRSNWTASFVRTLTTTHNEQLKSKAFQFTNGLGEQMTPNTSDPNFLSSNQLQTSDNQVFVANNFNTSYALQSGRNLFDIALNYSVRASTSDQQESKTWRGSLTWTRRLNTKTALNLALDWDQISETNSFTESTTNVLNNETSDRTTRHAEIGFVRQLTRHTGVGLSYGLRKDTEYTENRIMLGLQSQWDR</sequence>
<dbReference type="NCBIfam" id="TIGR03016">
    <property type="entry name" value="pepcterm_hypo_1"/>
    <property type="match status" value="1"/>
</dbReference>
<dbReference type="AlphaFoldDB" id="A0A839HGT7"/>
<gene>
    <name evidence="2" type="ORF">HUK38_13240</name>
</gene>
<accession>A0A839HGT7</accession>
<evidence type="ECO:0000256" key="1">
    <source>
        <dbReference type="SAM" id="SignalP"/>
    </source>
</evidence>
<keyword evidence="1" id="KW-0732">Signal</keyword>